<dbReference type="AlphaFoldDB" id="A0A162S4T5"/>
<dbReference type="InterPro" id="IPR025510">
    <property type="entry name" value="DUF4397"/>
</dbReference>
<dbReference type="Proteomes" id="UP000076603">
    <property type="component" value="Unassembled WGS sequence"/>
</dbReference>
<evidence type="ECO:0000313" key="2">
    <source>
        <dbReference type="EMBL" id="KZL90771.1"/>
    </source>
</evidence>
<evidence type="ECO:0000313" key="3">
    <source>
        <dbReference type="Proteomes" id="UP000076603"/>
    </source>
</evidence>
<keyword evidence="3" id="KW-1185">Reference proteome</keyword>
<dbReference type="OrthoDB" id="9783299at2"/>
<sequence>MFYNPSQYVCNDFYRVDQMNSYARILNASPNSPPIDVYLDDKLIAKNIAYKEFSKYLIFPKGNNNIKVYPTGQNVNPIIDSPIALPPGFVYNIAAIGYFPNIILYPIPEPTTPQNFNRACVRLINLSPNSPPLDIRVQDGTKIFSSVKYEDYTTYACIPPGTYTFRVIATGTNNVLFTIPDVQLMPNKYYAIYTVGVAGGSPPLEAFIIEEVPPIPR</sequence>
<dbReference type="PATRIC" id="fig|1121326.3.peg.3724"/>
<protein>
    <recommendedName>
        <fullName evidence="1">DUF4397 domain-containing protein</fullName>
    </recommendedName>
</protein>
<proteinExistence type="predicted"/>
<evidence type="ECO:0000259" key="1">
    <source>
        <dbReference type="Pfam" id="PF14344"/>
    </source>
</evidence>
<feature type="domain" description="DUF4397" evidence="1">
    <location>
        <begin position="21"/>
        <end position="136"/>
    </location>
</feature>
<dbReference type="STRING" id="1121326.CLMAG_36820"/>
<dbReference type="EMBL" id="LWAE01000004">
    <property type="protein sequence ID" value="KZL90771.1"/>
    <property type="molecule type" value="Genomic_DNA"/>
</dbReference>
<reference evidence="2 3" key="1">
    <citation type="submission" date="2016-04" db="EMBL/GenBank/DDBJ databases">
        <title>Genome sequence of Clostridium magnum DSM 2767.</title>
        <authorList>
            <person name="Poehlein A."/>
            <person name="Uhlig R."/>
            <person name="Fischer R."/>
            <person name="Bahl H."/>
            <person name="Daniel R."/>
        </authorList>
    </citation>
    <scope>NUCLEOTIDE SEQUENCE [LARGE SCALE GENOMIC DNA]</scope>
    <source>
        <strain evidence="2 3">DSM 2767</strain>
    </source>
</reference>
<name>A0A162S4T5_9CLOT</name>
<gene>
    <name evidence="2" type="ORF">CLMAG_36820</name>
</gene>
<dbReference type="RefSeq" id="WP_066625522.1">
    <property type="nucleotide sequence ID" value="NZ_FQXL01000013.1"/>
</dbReference>
<dbReference type="Pfam" id="PF14344">
    <property type="entry name" value="DUF4397"/>
    <property type="match status" value="1"/>
</dbReference>
<accession>A0A162S4T5</accession>
<comment type="caution">
    <text evidence="2">The sequence shown here is derived from an EMBL/GenBank/DDBJ whole genome shotgun (WGS) entry which is preliminary data.</text>
</comment>
<organism evidence="2 3">
    <name type="scientific">Clostridium magnum DSM 2767</name>
    <dbReference type="NCBI Taxonomy" id="1121326"/>
    <lineage>
        <taxon>Bacteria</taxon>
        <taxon>Bacillati</taxon>
        <taxon>Bacillota</taxon>
        <taxon>Clostridia</taxon>
        <taxon>Eubacteriales</taxon>
        <taxon>Clostridiaceae</taxon>
        <taxon>Clostridium</taxon>
    </lineage>
</organism>